<dbReference type="AlphaFoldDB" id="A0A150U2F7"/>
<keyword evidence="3 5" id="KW-0238">DNA-binding</keyword>
<name>A0A150U2F7_SORCE</name>
<keyword evidence="4 5" id="KW-0804">Transcription</keyword>
<reference evidence="8 9" key="1">
    <citation type="submission" date="2014-02" db="EMBL/GenBank/DDBJ databases">
        <title>The small core and large imbalanced accessory genome model reveals a collaborative survival strategy of Sorangium cellulosum strains in nature.</title>
        <authorList>
            <person name="Han K."/>
            <person name="Peng R."/>
            <person name="Blom J."/>
            <person name="Li Y.-Z."/>
        </authorList>
    </citation>
    <scope>NUCLEOTIDE SEQUENCE [LARGE SCALE GENOMIC DNA]</scope>
    <source>
        <strain evidence="8 9">So0007-03</strain>
    </source>
</reference>
<keyword evidence="1 5" id="KW-0805">Transcription regulation</keyword>
<dbReference type="SUPFAM" id="SSF88946">
    <property type="entry name" value="Sigma2 domain of RNA polymerase sigma factors"/>
    <property type="match status" value="1"/>
</dbReference>
<dbReference type="InterPro" id="IPR013324">
    <property type="entry name" value="RNA_pol_sigma_r3/r4-like"/>
</dbReference>
<feature type="domain" description="RNA polymerase sigma-70" evidence="7">
    <location>
        <begin position="362"/>
        <end position="388"/>
    </location>
</feature>
<proteinExistence type="inferred from homology"/>
<dbReference type="PROSITE" id="PS00716">
    <property type="entry name" value="SIGMA70_2"/>
    <property type="match status" value="1"/>
</dbReference>
<dbReference type="InterPro" id="IPR050239">
    <property type="entry name" value="Sigma-70_RNA_pol_init_factors"/>
</dbReference>
<keyword evidence="2 5" id="KW-0731">Sigma factor</keyword>
<dbReference type="Gene3D" id="1.10.10.10">
    <property type="entry name" value="Winged helix-like DNA-binding domain superfamily/Winged helix DNA-binding domain"/>
    <property type="match status" value="2"/>
</dbReference>
<dbReference type="PANTHER" id="PTHR30603:SF47">
    <property type="entry name" value="RNA POLYMERASE SIGMA FACTOR SIGD, CHLOROPLASTIC"/>
    <property type="match status" value="1"/>
</dbReference>
<dbReference type="InterPro" id="IPR036388">
    <property type="entry name" value="WH-like_DNA-bd_sf"/>
</dbReference>
<dbReference type="InterPro" id="IPR007624">
    <property type="entry name" value="RNA_pol_sigma70_r3"/>
</dbReference>
<dbReference type="Pfam" id="PF04539">
    <property type="entry name" value="Sigma70_r3"/>
    <property type="match status" value="1"/>
</dbReference>
<dbReference type="Pfam" id="PF04545">
    <property type="entry name" value="Sigma70_r4"/>
    <property type="match status" value="1"/>
</dbReference>
<evidence type="ECO:0000256" key="1">
    <source>
        <dbReference type="ARBA" id="ARBA00023015"/>
    </source>
</evidence>
<dbReference type="InterPro" id="IPR014284">
    <property type="entry name" value="RNA_pol_sigma-70_dom"/>
</dbReference>
<comment type="caution">
    <text evidence="8">The sequence shown here is derived from an EMBL/GenBank/DDBJ whole genome shotgun (WGS) entry which is preliminary data.</text>
</comment>
<dbReference type="NCBIfam" id="TIGR02937">
    <property type="entry name" value="sigma70-ECF"/>
    <property type="match status" value="1"/>
</dbReference>
<feature type="domain" description="RNA polymerase sigma-70" evidence="6">
    <location>
        <begin position="193"/>
        <end position="206"/>
    </location>
</feature>
<sequence length="403" mass="44717">MAPGREGASLYLGGFGRRPALTREEEIALARRIEEGEAAIVRALVGSPVALRELATIGEELAAHKLRARNVLRAADEEEDVAGEPIEAWLIALLERAGTLAEALEAGRSRRRDRDALASGLERARLHRRVFDRVVDALRAAPASDGAARALLQAIEDGRRTADLARAELVASCLPLVVRYATRYPRAGLSFHDLIQEGNIGLLRAADKFDFRRGVRFRTYAAWWIKQQLARAISDQAQTIRVPVHMVESRRKLLRERRALAQEHGREPDGDELLERTGFSQAKVELALGLAPAPLSLDAPVGEDREARVGDFVPDPSAPAPDEQVDEGRMRAQAKRLLDELTPREQDVLRCRFGLDGAPERTLAEIGASMSLSRERIRQIEAIALRKLRARSKQMQLDSYLVQ</sequence>
<dbReference type="Pfam" id="PF00140">
    <property type="entry name" value="Sigma70_r1_2"/>
    <property type="match status" value="1"/>
</dbReference>
<dbReference type="InterPro" id="IPR007627">
    <property type="entry name" value="RNA_pol_sigma70_r2"/>
</dbReference>
<dbReference type="PROSITE" id="PS00715">
    <property type="entry name" value="SIGMA70_1"/>
    <property type="match status" value="1"/>
</dbReference>
<evidence type="ECO:0000256" key="3">
    <source>
        <dbReference type="ARBA" id="ARBA00023125"/>
    </source>
</evidence>
<dbReference type="GO" id="GO:0016987">
    <property type="term" value="F:sigma factor activity"/>
    <property type="evidence" value="ECO:0007669"/>
    <property type="project" value="UniProtKB-KW"/>
</dbReference>
<evidence type="ECO:0000313" key="8">
    <source>
        <dbReference type="EMBL" id="KYG11131.1"/>
    </source>
</evidence>
<dbReference type="GO" id="GO:0006352">
    <property type="term" value="P:DNA-templated transcription initiation"/>
    <property type="evidence" value="ECO:0007669"/>
    <property type="project" value="InterPro"/>
</dbReference>
<dbReference type="GO" id="GO:0003677">
    <property type="term" value="F:DNA binding"/>
    <property type="evidence" value="ECO:0007669"/>
    <property type="project" value="UniProtKB-KW"/>
</dbReference>
<evidence type="ECO:0000256" key="4">
    <source>
        <dbReference type="ARBA" id="ARBA00023163"/>
    </source>
</evidence>
<dbReference type="InterPro" id="IPR009042">
    <property type="entry name" value="RNA_pol_sigma70_r1_2"/>
</dbReference>
<dbReference type="PRINTS" id="PR00046">
    <property type="entry name" value="SIGMA70FCT"/>
</dbReference>
<evidence type="ECO:0000259" key="6">
    <source>
        <dbReference type="PROSITE" id="PS00715"/>
    </source>
</evidence>
<dbReference type="InterPro" id="IPR013325">
    <property type="entry name" value="RNA_pol_sigma_r2"/>
</dbReference>
<comment type="similarity">
    <text evidence="5">Belongs to the sigma-70 factor family.</text>
</comment>
<dbReference type="Gene3D" id="1.10.601.10">
    <property type="entry name" value="RNA Polymerase Primary Sigma Factor"/>
    <property type="match status" value="2"/>
</dbReference>
<evidence type="ECO:0000313" key="9">
    <source>
        <dbReference type="Proteomes" id="UP000075502"/>
    </source>
</evidence>
<dbReference type="SUPFAM" id="SSF88659">
    <property type="entry name" value="Sigma3 and sigma4 domains of RNA polymerase sigma factors"/>
    <property type="match status" value="2"/>
</dbReference>
<organism evidence="8 9">
    <name type="scientific">Sorangium cellulosum</name>
    <name type="common">Polyangium cellulosum</name>
    <dbReference type="NCBI Taxonomy" id="56"/>
    <lineage>
        <taxon>Bacteria</taxon>
        <taxon>Pseudomonadati</taxon>
        <taxon>Myxococcota</taxon>
        <taxon>Polyangia</taxon>
        <taxon>Polyangiales</taxon>
        <taxon>Polyangiaceae</taxon>
        <taxon>Sorangium</taxon>
    </lineage>
</organism>
<dbReference type="CDD" id="cd06171">
    <property type="entry name" value="Sigma70_r4"/>
    <property type="match status" value="1"/>
</dbReference>
<evidence type="ECO:0000256" key="5">
    <source>
        <dbReference type="RuleBase" id="RU362124"/>
    </source>
</evidence>
<comment type="function">
    <text evidence="5">Sigma factors are initiation factors that promote the attachment of RNA polymerase to specific initiation sites and are then released.</text>
</comment>
<gene>
    <name evidence="8" type="ORF">BE21_08600</name>
</gene>
<protein>
    <recommendedName>
        <fullName evidence="5">RNA polymerase sigma factor</fullName>
    </recommendedName>
</protein>
<dbReference type="InterPro" id="IPR007630">
    <property type="entry name" value="RNA_pol_sigma70_r4"/>
</dbReference>
<dbReference type="InterPro" id="IPR000943">
    <property type="entry name" value="RNA_pol_sigma70"/>
</dbReference>
<evidence type="ECO:0000256" key="2">
    <source>
        <dbReference type="ARBA" id="ARBA00023082"/>
    </source>
</evidence>
<dbReference type="Proteomes" id="UP000075502">
    <property type="component" value="Unassembled WGS sequence"/>
</dbReference>
<accession>A0A150U2F7</accession>
<dbReference type="EMBL" id="JEME01000125">
    <property type="protein sequence ID" value="KYG11131.1"/>
    <property type="molecule type" value="Genomic_DNA"/>
</dbReference>
<dbReference type="PANTHER" id="PTHR30603">
    <property type="entry name" value="RNA POLYMERASE SIGMA FACTOR RPO"/>
    <property type="match status" value="1"/>
</dbReference>
<evidence type="ECO:0000259" key="7">
    <source>
        <dbReference type="PROSITE" id="PS00716"/>
    </source>
</evidence>
<dbReference type="Pfam" id="PF04542">
    <property type="entry name" value="Sigma70_r2"/>
    <property type="match status" value="1"/>
</dbReference>